<reference evidence="1 3" key="1">
    <citation type="journal article" date="2021" name="bioRxiv">
        <title>Chromosome-scale and haplotype-resolved genome assembly of a tetraploid potato cultivar.</title>
        <authorList>
            <person name="Sun H."/>
            <person name="Jiao W.-B."/>
            <person name="Krause K."/>
            <person name="Campoy J.A."/>
            <person name="Goel M."/>
            <person name="Folz-Donahue K."/>
            <person name="Kukat C."/>
            <person name="Huettel B."/>
            <person name="Schneeberger K."/>
        </authorList>
    </citation>
    <scope>NUCLEOTIDE SEQUENCE [LARGE SCALE GENOMIC DNA]</scope>
    <source>
        <strain evidence="1">SolTubOtavaFocal</strain>
        <tissue evidence="1">Leaves</tissue>
    </source>
</reference>
<evidence type="ECO:0000313" key="2">
    <source>
        <dbReference type="EMBL" id="KAH0761998.1"/>
    </source>
</evidence>
<organism evidence="1 3">
    <name type="scientific">Solanum tuberosum</name>
    <name type="common">Potato</name>
    <dbReference type="NCBI Taxonomy" id="4113"/>
    <lineage>
        <taxon>Eukaryota</taxon>
        <taxon>Viridiplantae</taxon>
        <taxon>Streptophyta</taxon>
        <taxon>Embryophyta</taxon>
        <taxon>Tracheophyta</taxon>
        <taxon>Spermatophyta</taxon>
        <taxon>Magnoliopsida</taxon>
        <taxon>eudicotyledons</taxon>
        <taxon>Gunneridae</taxon>
        <taxon>Pentapetalae</taxon>
        <taxon>asterids</taxon>
        <taxon>lamiids</taxon>
        <taxon>Solanales</taxon>
        <taxon>Solanaceae</taxon>
        <taxon>Solanoideae</taxon>
        <taxon>Solaneae</taxon>
        <taxon>Solanum</taxon>
    </lineage>
</organism>
<dbReference type="EMBL" id="JAIVGD010000013">
    <property type="protein sequence ID" value="KAH0761998.1"/>
    <property type="molecule type" value="Genomic_DNA"/>
</dbReference>
<accession>A0ABQ7VD57</accession>
<gene>
    <name evidence="1" type="ORF">KY290_018070</name>
    <name evidence="2" type="ORF">KY290_018071</name>
</gene>
<dbReference type="EMBL" id="JAIVGD010000013">
    <property type="protein sequence ID" value="KAH0761997.1"/>
    <property type="molecule type" value="Genomic_DNA"/>
</dbReference>
<proteinExistence type="predicted"/>
<name>A0ABQ7VD57_SOLTU</name>
<sequence>MGGCCRAGRGSCWNVYSRDGEEDREHRGQLLFAVFGIATYMFGLKGKKGMEPGQFGVVWAVFCWEFG</sequence>
<evidence type="ECO:0000313" key="1">
    <source>
        <dbReference type="EMBL" id="KAH0761997.1"/>
    </source>
</evidence>
<keyword evidence="3" id="KW-1185">Reference proteome</keyword>
<dbReference type="Proteomes" id="UP000826656">
    <property type="component" value="Unassembled WGS sequence"/>
</dbReference>
<comment type="caution">
    <text evidence="1">The sequence shown here is derived from an EMBL/GenBank/DDBJ whole genome shotgun (WGS) entry which is preliminary data.</text>
</comment>
<evidence type="ECO:0000313" key="3">
    <source>
        <dbReference type="Proteomes" id="UP000826656"/>
    </source>
</evidence>
<protein>
    <submittedName>
        <fullName evidence="1">Uncharacterized protein</fullName>
    </submittedName>
</protein>